<sequence length="71" mass="8349">NIQPLYIQDHNLQNAYDTSNIQFFYNNFDNYQGQVVQKQDVQALHDYLLDVLSILPLENNSEEIYNNVADL</sequence>
<keyword evidence="2" id="KW-1185">Reference proteome</keyword>
<accession>A0ABN7WRM6</accession>
<organism evidence="1 2">
    <name type="scientific">Gigaspora margarita</name>
    <dbReference type="NCBI Taxonomy" id="4874"/>
    <lineage>
        <taxon>Eukaryota</taxon>
        <taxon>Fungi</taxon>
        <taxon>Fungi incertae sedis</taxon>
        <taxon>Mucoromycota</taxon>
        <taxon>Glomeromycotina</taxon>
        <taxon>Glomeromycetes</taxon>
        <taxon>Diversisporales</taxon>
        <taxon>Gigasporaceae</taxon>
        <taxon>Gigaspora</taxon>
    </lineage>
</organism>
<feature type="non-terminal residue" evidence="1">
    <location>
        <position position="71"/>
    </location>
</feature>
<comment type="caution">
    <text evidence="1">The sequence shown here is derived from an EMBL/GenBank/DDBJ whole genome shotgun (WGS) entry which is preliminary data.</text>
</comment>
<dbReference type="Proteomes" id="UP000789901">
    <property type="component" value="Unassembled WGS sequence"/>
</dbReference>
<evidence type="ECO:0000313" key="2">
    <source>
        <dbReference type="Proteomes" id="UP000789901"/>
    </source>
</evidence>
<proteinExistence type="predicted"/>
<dbReference type="EMBL" id="CAJVQB010058572">
    <property type="protein sequence ID" value="CAG8838638.1"/>
    <property type="molecule type" value="Genomic_DNA"/>
</dbReference>
<protein>
    <submittedName>
        <fullName evidence="1">20606_t:CDS:1</fullName>
    </submittedName>
</protein>
<gene>
    <name evidence="1" type="ORF">GMARGA_LOCUS34077</name>
</gene>
<evidence type="ECO:0000313" key="1">
    <source>
        <dbReference type="EMBL" id="CAG8838638.1"/>
    </source>
</evidence>
<feature type="non-terminal residue" evidence="1">
    <location>
        <position position="1"/>
    </location>
</feature>
<name>A0ABN7WRM6_GIGMA</name>
<reference evidence="1 2" key="1">
    <citation type="submission" date="2021-06" db="EMBL/GenBank/DDBJ databases">
        <authorList>
            <person name="Kallberg Y."/>
            <person name="Tangrot J."/>
            <person name="Rosling A."/>
        </authorList>
    </citation>
    <scope>NUCLEOTIDE SEQUENCE [LARGE SCALE GENOMIC DNA]</scope>
    <source>
        <strain evidence="1 2">120-4 pot B 10/14</strain>
    </source>
</reference>